<accession>A0AAP2CIS8</accession>
<proteinExistence type="predicted"/>
<organism evidence="2 3">
    <name type="scientific">Litoribacter ruber</name>
    <dbReference type="NCBI Taxonomy" id="702568"/>
    <lineage>
        <taxon>Bacteria</taxon>
        <taxon>Pseudomonadati</taxon>
        <taxon>Bacteroidota</taxon>
        <taxon>Cytophagia</taxon>
        <taxon>Cytophagales</taxon>
        <taxon>Cyclobacteriaceae</taxon>
        <taxon>Litoribacter</taxon>
    </lineage>
</organism>
<name>A0AAP2CIS8_9BACT</name>
<keyword evidence="3" id="KW-1185">Reference proteome</keyword>
<reference evidence="2 3" key="1">
    <citation type="submission" date="2021-05" db="EMBL/GenBank/DDBJ databases">
        <authorList>
            <person name="Zhang Z.D."/>
            <person name="Osman G."/>
        </authorList>
    </citation>
    <scope>NUCLEOTIDE SEQUENCE [LARGE SCALE GENOMIC DNA]</scope>
    <source>
        <strain evidence="2 3">KCTC 32217</strain>
    </source>
</reference>
<dbReference type="PROSITE" id="PS51257">
    <property type="entry name" value="PROKAR_LIPOPROTEIN"/>
    <property type="match status" value="1"/>
</dbReference>
<protein>
    <submittedName>
        <fullName evidence="2">6-bladed beta-propeller</fullName>
    </submittedName>
</protein>
<evidence type="ECO:0000313" key="3">
    <source>
        <dbReference type="Proteomes" id="UP001319104"/>
    </source>
</evidence>
<feature type="chain" id="PRO_5042848679" evidence="1">
    <location>
        <begin position="21"/>
        <end position="387"/>
    </location>
</feature>
<dbReference type="EMBL" id="JAHCMY010000014">
    <property type="protein sequence ID" value="MBS9525523.1"/>
    <property type="molecule type" value="Genomic_DNA"/>
</dbReference>
<dbReference type="RefSeq" id="WP_213946384.1">
    <property type="nucleotide sequence ID" value="NZ_JAHCMY010000014.1"/>
</dbReference>
<keyword evidence="1" id="KW-0732">Signal</keyword>
<gene>
    <name evidence="2" type="ORF">KI659_16015</name>
</gene>
<dbReference type="Proteomes" id="UP001319104">
    <property type="component" value="Unassembled WGS sequence"/>
</dbReference>
<comment type="caution">
    <text evidence="2">The sequence shown here is derived from an EMBL/GenBank/DDBJ whole genome shotgun (WGS) entry which is preliminary data.</text>
</comment>
<sequence length="387" mass="45506">MRSIFRFLVFAFPLVCGVYACDSKPEEGVTIISIDPDKSGRVSLSEHFGGVEYVLLDYPDSMPIVNAYNMFFADDRILVESRETAALFVFDGKGKLLNVIRSFGEGPGEIVHIDDFHIEGDRIVITGRPWKQLAFDFDGNLLEEVRLEPGYNRNFKGEDFSLFHYQYGEGEDKWTFQRVADGEVEGYIPLKDGYETFIRRGYPWGFSFDPFRKQLYFTETNTYNVQIFDDQGYWKDSVTFDFGRYSLDPKKRLELAQDHQQRRTYLEDNPRVEVLTTFNGYKGFRMLTFHLPGHGNHAVFLDDDYQVLSQVKEWENDIDGMKIYNYHWAFTEDEVIYQLNSRKFYQDYTETFNGKKVEVRPGNVHDFFEKNKEKLMEEKIVLVKLRV</sequence>
<dbReference type="InterPro" id="IPR011044">
    <property type="entry name" value="Quino_amine_DH_bsu"/>
</dbReference>
<evidence type="ECO:0000256" key="1">
    <source>
        <dbReference type="SAM" id="SignalP"/>
    </source>
</evidence>
<dbReference type="Pfam" id="PF17170">
    <property type="entry name" value="DUF5128"/>
    <property type="match status" value="1"/>
</dbReference>
<dbReference type="SUPFAM" id="SSF50969">
    <property type="entry name" value="YVTN repeat-like/Quinoprotein amine dehydrogenase"/>
    <property type="match status" value="1"/>
</dbReference>
<feature type="signal peptide" evidence="1">
    <location>
        <begin position="1"/>
        <end position="20"/>
    </location>
</feature>
<evidence type="ECO:0000313" key="2">
    <source>
        <dbReference type="EMBL" id="MBS9525523.1"/>
    </source>
</evidence>
<dbReference type="AlphaFoldDB" id="A0AAP2CIS8"/>